<keyword evidence="1" id="KW-0472">Membrane</keyword>
<proteinExistence type="predicted"/>
<reference evidence="2 3" key="1">
    <citation type="journal article" date="2015" name="Genome Announc.">
        <title>Complete Genome Sequence of 'Candidatus Liberibacter africanus,' a Bacterium Associated with Citrus Huanglongbing.</title>
        <authorList>
            <person name="Lin H."/>
            <person name="Pietersen G."/>
            <person name="Han C."/>
            <person name="Read D.A."/>
            <person name="Lou B."/>
            <person name="Gupta G."/>
            <person name="Civerolo E.L."/>
        </authorList>
    </citation>
    <scope>NUCLEOTIDE SEQUENCE [LARGE SCALE GENOMIC DNA]</scope>
    <source>
        <strain evidence="2 3">PTSAPSY</strain>
    </source>
</reference>
<name>A0A0G3I8R2_LIBAF</name>
<dbReference type="PROSITE" id="PS51257">
    <property type="entry name" value="PROKAR_LIPOPROTEIN"/>
    <property type="match status" value="1"/>
</dbReference>
<dbReference type="EMBL" id="CP004021">
    <property type="protein sequence ID" value="AKK20142.1"/>
    <property type="molecule type" value="Genomic_DNA"/>
</dbReference>
<evidence type="ECO:0000256" key="1">
    <source>
        <dbReference type="SAM" id="Phobius"/>
    </source>
</evidence>
<evidence type="ECO:0000313" key="2">
    <source>
        <dbReference type="EMBL" id="AKK20142.1"/>
    </source>
</evidence>
<dbReference type="OrthoDB" id="8273601at2"/>
<dbReference type="Gene3D" id="3.30.160.150">
    <property type="entry name" value="Lipoprotein like domain"/>
    <property type="match status" value="1"/>
</dbReference>
<organism evidence="2 3">
    <name type="scientific">Candidatus Liberibacter africanus PTSAPSY</name>
    <dbReference type="NCBI Taxonomy" id="1277257"/>
    <lineage>
        <taxon>Bacteria</taxon>
        <taxon>Pseudomonadati</taxon>
        <taxon>Pseudomonadota</taxon>
        <taxon>Alphaproteobacteria</taxon>
        <taxon>Hyphomicrobiales</taxon>
        <taxon>Rhizobiaceae</taxon>
        <taxon>Liberibacter</taxon>
    </lineage>
</organism>
<dbReference type="AlphaFoldDB" id="A0A0G3I8R2"/>
<dbReference type="KEGG" id="lau:G293_02550"/>
<keyword evidence="3" id="KW-1185">Reference proteome</keyword>
<dbReference type="STRING" id="1277257.G293_02550"/>
<dbReference type="RefSeq" id="WP_047264689.1">
    <property type="nucleotide sequence ID" value="NZ_CP004021.1"/>
</dbReference>
<gene>
    <name evidence="2" type="ORF">G293_02550</name>
</gene>
<dbReference type="Proteomes" id="UP000035503">
    <property type="component" value="Chromosome"/>
</dbReference>
<keyword evidence="1" id="KW-0812">Transmembrane</keyword>
<evidence type="ECO:0000313" key="3">
    <source>
        <dbReference type="Proteomes" id="UP000035503"/>
    </source>
</evidence>
<dbReference type="PATRIC" id="fig|1277257.4.peg.550"/>
<protein>
    <recommendedName>
        <fullName evidence="4">Lipoprotein</fullName>
    </recommendedName>
</protein>
<accession>A0A0G3I8R2</accession>
<sequence length="165" mass="19182">MLSKSIYSIFIFLTFCFFISSCKVYPLYYYNNKDSARYIHTIKISVTPSEDAQALSKSLNFAISSIFTKEQFQLDIVVKRIIDDSINNNFFKNTGRITLQASYSLKKIPNGNILYKNRTYVTFLFDFSNQKFAKMRTIQSSTEDAIQELADNIYLDVISFIKNIE</sequence>
<keyword evidence="1" id="KW-1133">Transmembrane helix</keyword>
<feature type="transmembrane region" description="Helical" evidence="1">
    <location>
        <begin position="6"/>
        <end position="28"/>
    </location>
</feature>
<evidence type="ECO:0008006" key="4">
    <source>
        <dbReference type="Google" id="ProtNLM"/>
    </source>
</evidence>